<reference evidence="2" key="1">
    <citation type="journal article" date="2020" name="Stud. Mycol.">
        <title>101 Dothideomycetes genomes: a test case for predicting lifestyles and emergence of pathogens.</title>
        <authorList>
            <person name="Haridas S."/>
            <person name="Albert R."/>
            <person name="Binder M."/>
            <person name="Bloem J."/>
            <person name="Labutti K."/>
            <person name="Salamov A."/>
            <person name="Andreopoulos B."/>
            <person name="Baker S."/>
            <person name="Barry K."/>
            <person name="Bills G."/>
            <person name="Bluhm B."/>
            <person name="Cannon C."/>
            <person name="Castanera R."/>
            <person name="Culley D."/>
            <person name="Daum C."/>
            <person name="Ezra D."/>
            <person name="Gonzalez J."/>
            <person name="Henrissat B."/>
            <person name="Kuo A."/>
            <person name="Liang C."/>
            <person name="Lipzen A."/>
            <person name="Lutzoni F."/>
            <person name="Magnuson J."/>
            <person name="Mondo S."/>
            <person name="Nolan M."/>
            <person name="Ohm R."/>
            <person name="Pangilinan J."/>
            <person name="Park H.-J."/>
            <person name="Ramirez L."/>
            <person name="Alfaro M."/>
            <person name="Sun H."/>
            <person name="Tritt A."/>
            <person name="Yoshinaga Y."/>
            <person name="Zwiers L.-H."/>
            <person name="Turgeon B."/>
            <person name="Goodwin S."/>
            <person name="Spatafora J."/>
            <person name="Crous P."/>
            <person name="Grigoriev I."/>
        </authorList>
    </citation>
    <scope>NUCLEOTIDE SEQUENCE</scope>
    <source>
        <strain evidence="2">CBS 260.36</strain>
    </source>
</reference>
<accession>A0A9P4JA81</accession>
<feature type="region of interest" description="Disordered" evidence="1">
    <location>
        <begin position="13"/>
        <end position="33"/>
    </location>
</feature>
<name>A0A9P4JA81_9PEZI</name>
<protein>
    <submittedName>
        <fullName evidence="2">Uncharacterized protein</fullName>
    </submittedName>
</protein>
<organism evidence="2 3">
    <name type="scientific">Myriangium duriaei CBS 260.36</name>
    <dbReference type="NCBI Taxonomy" id="1168546"/>
    <lineage>
        <taxon>Eukaryota</taxon>
        <taxon>Fungi</taxon>
        <taxon>Dikarya</taxon>
        <taxon>Ascomycota</taxon>
        <taxon>Pezizomycotina</taxon>
        <taxon>Dothideomycetes</taxon>
        <taxon>Dothideomycetidae</taxon>
        <taxon>Myriangiales</taxon>
        <taxon>Myriangiaceae</taxon>
        <taxon>Myriangium</taxon>
    </lineage>
</organism>
<dbReference type="AlphaFoldDB" id="A0A9P4JA81"/>
<evidence type="ECO:0000256" key="1">
    <source>
        <dbReference type="SAM" id="MobiDB-lite"/>
    </source>
</evidence>
<dbReference type="EMBL" id="ML996081">
    <property type="protein sequence ID" value="KAF2157839.1"/>
    <property type="molecule type" value="Genomic_DNA"/>
</dbReference>
<comment type="caution">
    <text evidence="2">The sequence shown here is derived from an EMBL/GenBank/DDBJ whole genome shotgun (WGS) entry which is preliminary data.</text>
</comment>
<dbReference type="Proteomes" id="UP000799439">
    <property type="component" value="Unassembled WGS sequence"/>
</dbReference>
<gene>
    <name evidence="2" type="ORF">K461DRAFT_25090</name>
</gene>
<keyword evidence="3" id="KW-1185">Reference proteome</keyword>
<evidence type="ECO:0000313" key="3">
    <source>
        <dbReference type="Proteomes" id="UP000799439"/>
    </source>
</evidence>
<proteinExistence type="predicted"/>
<sequence length="141" mass="16445">MIEYALDSNWKRHPGPATRAAKTPGSCESEGVRKANRQIEWQTRKGQRIYANEPKLFCCNDKIPPQERIVDDDNDSIYPVCQLTTQLSCIPVNLWRRIAKPRHRSYLELDFQIGMHLERGQLTFDFRINDNDYNSMQAICS</sequence>
<evidence type="ECO:0000313" key="2">
    <source>
        <dbReference type="EMBL" id="KAF2157839.1"/>
    </source>
</evidence>